<evidence type="ECO:0000256" key="5">
    <source>
        <dbReference type="ARBA" id="ARBA00022676"/>
    </source>
</evidence>
<evidence type="ECO:0000313" key="19">
    <source>
        <dbReference type="Proteomes" id="UP000011777"/>
    </source>
</evidence>
<evidence type="ECO:0000256" key="9">
    <source>
        <dbReference type="ARBA" id="ARBA00022824"/>
    </source>
</evidence>
<reference evidence="18 19" key="1">
    <citation type="submission" date="2013-02" db="EMBL/GenBank/DDBJ databases">
        <title>Genome sequence of Candida maltosa Xu316, a potential industrial strain for xylitol and ethanol production.</title>
        <authorList>
            <person name="Yu J."/>
            <person name="Wang Q."/>
            <person name="Geng X."/>
            <person name="Bao W."/>
            <person name="He P."/>
            <person name="Cai J."/>
        </authorList>
    </citation>
    <scope>NUCLEOTIDE SEQUENCE [LARGE SCALE GENOMIC DNA]</scope>
    <source>
        <strain evidence="19">Xu316</strain>
    </source>
</reference>
<feature type="compositionally biased region" description="Basic and acidic residues" evidence="15">
    <location>
        <begin position="944"/>
        <end position="955"/>
    </location>
</feature>
<evidence type="ECO:0000256" key="8">
    <source>
        <dbReference type="ARBA" id="ARBA00022737"/>
    </source>
</evidence>
<evidence type="ECO:0000256" key="16">
    <source>
        <dbReference type="SAM" id="Phobius"/>
    </source>
</evidence>
<feature type="transmembrane region" description="Helical" evidence="16">
    <location>
        <begin position="674"/>
        <end position="693"/>
    </location>
</feature>
<dbReference type="CDD" id="cd23283">
    <property type="entry name" value="beta-trefoil_MIR_PMT1-like"/>
    <property type="match status" value="1"/>
</dbReference>
<keyword evidence="7 16" id="KW-0812">Transmembrane</keyword>
<dbReference type="EC" id="2.4.1.109" evidence="4"/>
<dbReference type="EMBL" id="AOGT01001452">
    <property type="protein sequence ID" value="EMG47654.1"/>
    <property type="molecule type" value="Genomic_DNA"/>
</dbReference>
<accession>M3JZ10</accession>
<sequence>MAKKVTTPATKVAAKQAAIRSRQQEDIFTIDPLVEPVFQKGNVREFLVTEPSTTVLKRRQLFNKEYWMLSSLLILSLYVRLSNLTYPDSVVFDEVHFGGFARKYILGTFFMDVHPPLAKMLFGAVGAIGGFKGDFNFKSIGDKFPETTPYVFMRQFPALLGVGTVIFCYLTLRQSGVRPAIAYITTFLLIIENSNVTISRYILLDSPLIFFIAAAIYAWKKFEIQIPFTFDWYKSLIATGIALGLALSSKWVGLFTVAWVGIMCLYQLWFLVGDLTVSTKKLWAHFFARGIILLGVPLTLYLGFFAVHFQLLYKEGDGGAFMSSAFRAGLQGNKIPKDITEQVGLGSVVTIRHIATQGGYLHSHDHFYKTGSKQQQITLYPHLDSNNKWLIEPYNGTVYNETFVPLINGMKIRLKHVNTGRRLHSHDEKPPVSERDWQKECSCYGYEGFGGDSNDDWVVEIVENRSKQGDAQTFVKAINTVFRLRHAMSGNYLFSSEVKLPEWGFGQQEVTGAGQGKRPLTYWYIETNTNEFLPKDQAKIINYPKLSLWQKIVESHRRMWKINQGLTSHHHWQSSPSEWPFLLRGINYWNREHKQVYLLGNAVTWWAATASIFTFAAYVIFTVFRWHLGRPISTDKHVFNFNVQTFSYVLGWALHYLPFFIMGRQLFLHHYLPALYFGILALGHFFEIFTGYFASRSPVLQRVALILVGIFSIVSLVFYINYSPLIYGSQWTQGACKATKPFTTWDYNCNTFFKEIGEYAKEAERQLASSTSSAAKATETVLAEAKQTPKAQPKLAKKEEHKESPIKKEEEKKKEVKEEPVEQLAPPLAVEFEEETPKDEKKVEAVVADVDASSNADEKQPEEPVVVNEEKKVDDKVTTKAKPREVNMGDIKIGKPKVKKVVSEQPKGEEKKVEQPKGEEVKVEDVKVNVGQIAQAKVEKVVAEEPKVAEPEQPKVAEPVVEQPKVEEPVVEPVAEPVVEPVVEKKAEEPVVEQAKEAEPVVA</sequence>
<comment type="subcellular location">
    <subcellularLocation>
        <location evidence="1">Endoplasmic reticulum membrane</location>
        <topology evidence="1">Multi-pass membrane protein</topology>
    </subcellularLocation>
</comment>
<dbReference type="Proteomes" id="UP000011777">
    <property type="component" value="Unassembled WGS sequence"/>
</dbReference>
<feature type="transmembrane region" description="Helical" evidence="16">
    <location>
        <begin position="292"/>
        <end position="313"/>
    </location>
</feature>
<dbReference type="SMART" id="SM00472">
    <property type="entry name" value="MIR"/>
    <property type="match status" value="3"/>
</dbReference>
<evidence type="ECO:0000256" key="1">
    <source>
        <dbReference type="ARBA" id="ARBA00004477"/>
    </source>
</evidence>
<dbReference type="OMA" id="KNVTPRL"/>
<dbReference type="PROSITE" id="PS50919">
    <property type="entry name" value="MIR"/>
    <property type="match status" value="3"/>
</dbReference>
<feature type="transmembrane region" description="Helical" evidence="16">
    <location>
        <begin position="596"/>
        <end position="621"/>
    </location>
</feature>
<feature type="region of interest" description="Disordered" evidence="15">
    <location>
        <begin position="850"/>
        <end position="920"/>
    </location>
</feature>
<feature type="region of interest" description="Disordered" evidence="15">
    <location>
        <begin position="779"/>
        <end position="822"/>
    </location>
</feature>
<evidence type="ECO:0000256" key="6">
    <source>
        <dbReference type="ARBA" id="ARBA00022679"/>
    </source>
</evidence>
<feature type="transmembrane region" description="Helical" evidence="16">
    <location>
        <begin position="152"/>
        <end position="172"/>
    </location>
</feature>
<evidence type="ECO:0000256" key="15">
    <source>
        <dbReference type="SAM" id="MobiDB-lite"/>
    </source>
</evidence>
<name>M3JZ10_CANMX</name>
<dbReference type="PANTHER" id="PTHR10050">
    <property type="entry name" value="DOLICHYL-PHOSPHATE-MANNOSE--PROTEIN MANNOSYLTRANSFERASE"/>
    <property type="match status" value="1"/>
</dbReference>
<evidence type="ECO:0000256" key="4">
    <source>
        <dbReference type="ARBA" id="ARBA00012839"/>
    </source>
</evidence>
<gene>
    <name evidence="18" type="ORF">G210_1929</name>
</gene>
<dbReference type="InterPro" id="IPR032421">
    <property type="entry name" value="PMT_4TMC"/>
</dbReference>
<keyword evidence="9" id="KW-0256">Endoplasmic reticulum</keyword>
<dbReference type="GO" id="GO:0004169">
    <property type="term" value="F:dolichyl-phosphate-mannose-protein mannosyltransferase activity"/>
    <property type="evidence" value="ECO:0007669"/>
    <property type="project" value="UniProtKB-EC"/>
</dbReference>
<feature type="domain" description="MIR" evidence="17">
    <location>
        <begin position="340"/>
        <end position="394"/>
    </location>
</feature>
<dbReference type="InterPro" id="IPR027005">
    <property type="entry name" value="PMT-like"/>
</dbReference>
<dbReference type="OrthoDB" id="292747at2759"/>
<dbReference type="Pfam" id="PF02366">
    <property type="entry name" value="PMT"/>
    <property type="match status" value="1"/>
</dbReference>
<dbReference type="InterPro" id="IPR036300">
    <property type="entry name" value="MIR_dom_sf"/>
</dbReference>
<dbReference type="SUPFAM" id="SSF82109">
    <property type="entry name" value="MIR domain"/>
    <property type="match status" value="1"/>
</dbReference>
<keyword evidence="5 18" id="KW-0328">Glycosyltransferase</keyword>
<dbReference type="PANTHER" id="PTHR10050:SF50">
    <property type="entry name" value="DOLICHYL-PHOSPHATE-MANNOSE--PROTEIN MANNOSYLTRANSFERASE 1-RELATED"/>
    <property type="match status" value="1"/>
</dbReference>
<dbReference type="STRING" id="1245528.M3JZ10"/>
<dbReference type="UniPathway" id="UPA00378"/>
<feature type="domain" description="MIR" evidence="17">
    <location>
        <begin position="472"/>
        <end position="528"/>
    </location>
</feature>
<evidence type="ECO:0000256" key="14">
    <source>
        <dbReference type="ARBA" id="ARBA00045102"/>
    </source>
</evidence>
<feature type="transmembrane region" description="Helical" evidence="16">
    <location>
        <begin position="254"/>
        <end position="272"/>
    </location>
</feature>
<feature type="compositionally biased region" description="Basic and acidic residues" evidence="15">
    <location>
        <begin position="796"/>
        <end position="820"/>
    </location>
</feature>
<dbReference type="InterPro" id="IPR003342">
    <property type="entry name" value="ArnT-like_N"/>
</dbReference>
<feature type="transmembrane region" description="Helical" evidence="16">
    <location>
        <begin position="201"/>
        <end position="219"/>
    </location>
</feature>
<keyword evidence="11 16" id="KW-0472">Membrane</keyword>
<evidence type="ECO:0000256" key="13">
    <source>
        <dbReference type="ARBA" id="ARBA00045085"/>
    </source>
</evidence>
<organism evidence="18 19">
    <name type="scientific">Candida maltosa (strain Xu316)</name>
    <name type="common">Yeast</name>
    <dbReference type="NCBI Taxonomy" id="1245528"/>
    <lineage>
        <taxon>Eukaryota</taxon>
        <taxon>Fungi</taxon>
        <taxon>Dikarya</taxon>
        <taxon>Ascomycota</taxon>
        <taxon>Saccharomycotina</taxon>
        <taxon>Pichiomycetes</taxon>
        <taxon>Debaryomycetaceae</taxon>
        <taxon>Candida/Lodderomyces clade</taxon>
        <taxon>Candida</taxon>
    </lineage>
</organism>
<evidence type="ECO:0000256" key="11">
    <source>
        <dbReference type="ARBA" id="ARBA00023136"/>
    </source>
</evidence>
<protein>
    <recommendedName>
        <fullName evidence="4">dolichyl-phosphate-mannose--protein mannosyltransferase</fullName>
        <ecNumber evidence="4">2.4.1.109</ecNumber>
    </recommendedName>
</protein>
<keyword evidence="8" id="KW-0677">Repeat</keyword>
<feature type="compositionally biased region" description="Basic and acidic residues" evidence="15">
    <location>
        <begin position="856"/>
        <end position="887"/>
    </location>
</feature>
<evidence type="ECO:0000256" key="3">
    <source>
        <dbReference type="ARBA" id="ARBA00007222"/>
    </source>
</evidence>
<dbReference type="GO" id="GO:0005789">
    <property type="term" value="C:endoplasmic reticulum membrane"/>
    <property type="evidence" value="ECO:0007669"/>
    <property type="project" value="UniProtKB-SubCell"/>
</dbReference>
<dbReference type="Pfam" id="PF16192">
    <property type="entry name" value="PMT_4TMC"/>
    <property type="match status" value="1"/>
</dbReference>
<keyword evidence="10 16" id="KW-1133">Transmembrane helix</keyword>
<comment type="catalytic activity">
    <reaction evidence="14">
        <text>a di-trans,poly-cis-dolichyl beta-D-mannosyl phosphate + L-seryl-[protein] = 3-O-(alpha-D-mannosyl)-L-seryl-[protein] + a di-trans,poly-cis-dolichyl phosphate + H(+)</text>
        <dbReference type="Rhea" id="RHEA:17377"/>
        <dbReference type="Rhea" id="RHEA-COMP:9863"/>
        <dbReference type="Rhea" id="RHEA-COMP:13546"/>
        <dbReference type="Rhea" id="RHEA-COMP:19498"/>
        <dbReference type="Rhea" id="RHEA-COMP:19501"/>
        <dbReference type="ChEBI" id="CHEBI:15378"/>
        <dbReference type="ChEBI" id="CHEBI:29999"/>
        <dbReference type="ChEBI" id="CHEBI:57683"/>
        <dbReference type="ChEBI" id="CHEBI:58211"/>
        <dbReference type="ChEBI" id="CHEBI:137321"/>
        <dbReference type="EC" id="2.4.1.109"/>
    </reaction>
</comment>
<comment type="caution">
    <text evidence="18">The sequence shown here is derived from an EMBL/GenBank/DDBJ whole genome shotgun (WGS) entry which is preliminary data.</text>
</comment>
<dbReference type="HOGENOM" id="CLU_008438_2_1_1"/>
<evidence type="ECO:0000256" key="12">
    <source>
        <dbReference type="ARBA" id="ARBA00023180"/>
    </source>
</evidence>
<feature type="transmembrane region" description="Helical" evidence="16">
    <location>
        <begin position="699"/>
        <end position="720"/>
    </location>
</feature>
<evidence type="ECO:0000256" key="10">
    <source>
        <dbReference type="ARBA" id="ARBA00022989"/>
    </source>
</evidence>
<keyword evidence="6 18" id="KW-0808">Transferase</keyword>
<feature type="non-terminal residue" evidence="18">
    <location>
        <position position="1"/>
    </location>
</feature>
<comment type="catalytic activity">
    <reaction evidence="13">
        <text>a di-trans,poly-cis-dolichyl beta-D-mannosyl phosphate + L-threonyl-[protein] = 3-O-(alpha-D-mannosyl)-L-threonyl-[protein] + a di-trans,poly-cis-dolichyl phosphate + H(+)</text>
        <dbReference type="Rhea" id="RHEA:53396"/>
        <dbReference type="Rhea" id="RHEA-COMP:11060"/>
        <dbReference type="Rhea" id="RHEA-COMP:13547"/>
        <dbReference type="Rhea" id="RHEA-COMP:19498"/>
        <dbReference type="Rhea" id="RHEA-COMP:19501"/>
        <dbReference type="ChEBI" id="CHEBI:15378"/>
        <dbReference type="ChEBI" id="CHEBI:30013"/>
        <dbReference type="ChEBI" id="CHEBI:57683"/>
        <dbReference type="ChEBI" id="CHEBI:58211"/>
        <dbReference type="ChEBI" id="CHEBI:137323"/>
        <dbReference type="EC" id="2.4.1.109"/>
    </reaction>
</comment>
<dbReference type="InterPro" id="IPR016093">
    <property type="entry name" value="MIR_motif"/>
</dbReference>
<evidence type="ECO:0000256" key="2">
    <source>
        <dbReference type="ARBA" id="ARBA00004922"/>
    </source>
</evidence>
<dbReference type="Gene3D" id="2.80.10.50">
    <property type="match status" value="1"/>
</dbReference>
<evidence type="ECO:0000256" key="7">
    <source>
        <dbReference type="ARBA" id="ARBA00022692"/>
    </source>
</evidence>
<feature type="region of interest" description="Disordered" evidence="15">
    <location>
        <begin position="944"/>
        <end position="969"/>
    </location>
</feature>
<feature type="domain" description="MIR" evidence="17">
    <location>
        <begin position="403"/>
        <end position="462"/>
    </location>
</feature>
<comment type="similarity">
    <text evidence="3">Belongs to the glycosyltransferase 39 family.</text>
</comment>
<feature type="transmembrane region" description="Helical" evidence="16">
    <location>
        <begin position="641"/>
        <end position="662"/>
    </location>
</feature>
<evidence type="ECO:0000259" key="17">
    <source>
        <dbReference type="PROSITE" id="PS50919"/>
    </source>
</evidence>
<dbReference type="eggNOG" id="KOG3359">
    <property type="taxonomic scope" value="Eukaryota"/>
</dbReference>
<keyword evidence="19" id="KW-1185">Reference proteome</keyword>
<dbReference type="Pfam" id="PF02815">
    <property type="entry name" value="MIR"/>
    <property type="match status" value="1"/>
</dbReference>
<feature type="compositionally biased region" description="Basic and acidic residues" evidence="15">
    <location>
        <begin position="906"/>
        <end position="920"/>
    </location>
</feature>
<keyword evidence="12" id="KW-0325">Glycoprotein</keyword>
<evidence type="ECO:0000313" key="18">
    <source>
        <dbReference type="EMBL" id="EMG47654.1"/>
    </source>
</evidence>
<dbReference type="AlphaFoldDB" id="M3JZ10"/>
<proteinExistence type="inferred from homology"/>
<comment type="pathway">
    <text evidence="2">Protein modification; protein glycosylation.</text>
</comment>